<dbReference type="Proteomes" id="UP000018896">
    <property type="component" value="Unassembled WGS sequence"/>
</dbReference>
<accession>W4QX50</accession>
<comment type="caution">
    <text evidence="1">The sequence shown here is derived from an EMBL/GenBank/DDBJ whole genome shotgun (WGS) entry which is preliminary data.</text>
</comment>
<dbReference type="AlphaFoldDB" id="W4QX50"/>
<proteinExistence type="predicted"/>
<gene>
    <name evidence="1" type="ORF">JCM9157_3386</name>
</gene>
<reference evidence="1 2" key="1">
    <citation type="journal article" date="2014" name="Genome Announc.">
        <title>Draft Genome Sequences of Three Alkaliphilic Bacillus Strains, Bacillus wakoensis JCM 9140T, Bacillus akibai JCM 9157T, and Bacillus hemicellulosilyticus JCM 9152T.</title>
        <authorList>
            <person name="Yuki M."/>
            <person name="Oshima K."/>
            <person name="Suda W."/>
            <person name="Oshida Y."/>
            <person name="Kitamura K."/>
            <person name="Iida T."/>
            <person name="Hattori M."/>
            <person name="Ohkuma M."/>
        </authorList>
    </citation>
    <scope>NUCLEOTIDE SEQUENCE [LARGE SCALE GENOMIC DNA]</scope>
    <source>
        <strain evidence="1 2">JCM 9157</strain>
    </source>
</reference>
<sequence length="83" mass="9278">MSLTISVRAARSICFPSLAVAINFSTGERFPSISQIAQFLQKVVLTLLGPFPICFFRKERTRLLNSASYLFTLPSPTLILLKE</sequence>
<keyword evidence="2" id="KW-1185">Reference proteome</keyword>
<protein>
    <submittedName>
        <fullName evidence="1">Uncharacterized protein</fullName>
    </submittedName>
</protein>
<evidence type="ECO:0000313" key="2">
    <source>
        <dbReference type="Proteomes" id="UP000018896"/>
    </source>
</evidence>
<evidence type="ECO:0000313" key="1">
    <source>
        <dbReference type="EMBL" id="GAE36228.1"/>
    </source>
</evidence>
<dbReference type="EMBL" id="BAUV01000030">
    <property type="protein sequence ID" value="GAE36228.1"/>
    <property type="molecule type" value="Genomic_DNA"/>
</dbReference>
<name>W4QX50_HALA3</name>
<organism evidence="1 2">
    <name type="scientific">Halalkalibacter akibai (strain ATCC 43226 / DSM 21942 / CIP 109018 / JCM 9157 / 1139)</name>
    <name type="common">Bacillus akibai</name>
    <dbReference type="NCBI Taxonomy" id="1236973"/>
    <lineage>
        <taxon>Bacteria</taxon>
        <taxon>Bacillati</taxon>
        <taxon>Bacillota</taxon>
        <taxon>Bacilli</taxon>
        <taxon>Bacillales</taxon>
        <taxon>Bacillaceae</taxon>
        <taxon>Halalkalibacter</taxon>
    </lineage>
</organism>